<evidence type="ECO:0000313" key="3">
    <source>
        <dbReference type="Proteomes" id="UP000017836"/>
    </source>
</evidence>
<protein>
    <recommendedName>
        <fullName evidence="1">Zinc finger PMZ-type domain-containing protein</fullName>
    </recommendedName>
</protein>
<dbReference type="SMART" id="SM00575">
    <property type="entry name" value="ZnF_PMZ"/>
    <property type="match status" value="1"/>
</dbReference>
<dbReference type="PANTHER" id="PTHR31973">
    <property type="entry name" value="POLYPROTEIN, PUTATIVE-RELATED"/>
    <property type="match status" value="1"/>
</dbReference>
<dbReference type="GO" id="GO:0008270">
    <property type="term" value="F:zinc ion binding"/>
    <property type="evidence" value="ECO:0007669"/>
    <property type="project" value="InterPro"/>
</dbReference>
<dbReference type="AlphaFoldDB" id="W1NKJ2"/>
<reference evidence="3" key="1">
    <citation type="journal article" date="2013" name="Science">
        <title>The Amborella genome and the evolution of flowering plants.</title>
        <authorList>
            <consortium name="Amborella Genome Project"/>
        </authorList>
    </citation>
    <scope>NUCLEOTIDE SEQUENCE [LARGE SCALE GENOMIC DNA]</scope>
</reference>
<organism evidence="2 3">
    <name type="scientific">Amborella trichopoda</name>
    <dbReference type="NCBI Taxonomy" id="13333"/>
    <lineage>
        <taxon>Eukaryota</taxon>
        <taxon>Viridiplantae</taxon>
        <taxon>Streptophyta</taxon>
        <taxon>Embryophyta</taxon>
        <taxon>Tracheophyta</taxon>
        <taxon>Spermatophyta</taxon>
        <taxon>Magnoliopsida</taxon>
        <taxon>Amborellales</taxon>
        <taxon>Amborellaceae</taxon>
        <taxon>Amborella</taxon>
    </lineage>
</organism>
<dbReference type="Proteomes" id="UP000017836">
    <property type="component" value="Unassembled WGS sequence"/>
</dbReference>
<dbReference type="Gramene" id="ERM96337">
    <property type="protein sequence ID" value="ERM96337"/>
    <property type="gene ID" value="AMTR_s00001p00209100"/>
</dbReference>
<dbReference type="HOGENOM" id="CLU_055196_3_0_1"/>
<evidence type="ECO:0000259" key="1">
    <source>
        <dbReference type="SMART" id="SM00575"/>
    </source>
</evidence>
<sequence>MTRFEEKRELGNTRSSILVPQAQELLDLRKMKARFFHTVISAMDTQFEIHYLDKKYVVDLMHWTYSCRKWQLSGIPYAHAIATINHMHLDPIVYCLKYFAVEYFERAFETPFGPVPNDIELTGIYNRIMLSPRTTRLPRRTKKQRRISETEQSITRPLKCKRCNKVDHNRKTCRELI</sequence>
<evidence type="ECO:0000313" key="2">
    <source>
        <dbReference type="EMBL" id="ERM96337.1"/>
    </source>
</evidence>
<proteinExistence type="predicted"/>
<accession>W1NKJ2</accession>
<dbReference type="InterPro" id="IPR006564">
    <property type="entry name" value="Znf_PMZ"/>
</dbReference>
<name>W1NKJ2_AMBTC</name>
<dbReference type="PANTHER" id="PTHR31973:SF113">
    <property type="entry name" value="PROTEIN FAR1-RELATED SEQUENCE 5-LIKE"/>
    <property type="match status" value="1"/>
</dbReference>
<feature type="domain" description="Zinc finger PMZ-type" evidence="1">
    <location>
        <begin position="63"/>
        <end position="90"/>
    </location>
</feature>
<dbReference type="EMBL" id="KI397142">
    <property type="protein sequence ID" value="ERM96337.1"/>
    <property type="molecule type" value="Genomic_DNA"/>
</dbReference>
<dbReference type="OMA" id="IATINHM"/>
<keyword evidence="3" id="KW-1185">Reference proteome</keyword>
<gene>
    <name evidence="2" type="ORF">AMTR_s00001p00209100</name>
</gene>